<dbReference type="PROSITE" id="PS00136">
    <property type="entry name" value="SUBTILASE_ASP"/>
    <property type="match status" value="1"/>
</dbReference>
<evidence type="ECO:0000256" key="1">
    <source>
        <dbReference type="ARBA" id="ARBA00011073"/>
    </source>
</evidence>
<dbReference type="PROSITE" id="PS00137">
    <property type="entry name" value="SUBTILASE_HIS"/>
    <property type="match status" value="1"/>
</dbReference>
<dbReference type="InterPro" id="IPR037045">
    <property type="entry name" value="S8pro/Inhibitor_I9_sf"/>
</dbReference>
<comment type="similarity">
    <text evidence="1 5 6">Belongs to the peptidase S8 family.</text>
</comment>
<evidence type="ECO:0000313" key="9">
    <source>
        <dbReference type="Proteomes" id="UP000274695"/>
    </source>
</evidence>
<dbReference type="Pfam" id="PF05922">
    <property type="entry name" value="Inhibitor_I9"/>
    <property type="match status" value="1"/>
</dbReference>
<keyword evidence="2 5" id="KW-0645">Protease</keyword>
<dbReference type="Gene3D" id="2.60.120.380">
    <property type="match status" value="1"/>
</dbReference>
<keyword evidence="9" id="KW-1185">Reference proteome</keyword>
<dbReference type="PANTHER" id="PTHR43806">
    <property type="entry name" value="PEPTIDASE S8"/>
    <property type="match status" value="1"/>
</dbReference>
<dbReference type="InterPro" id="IPR023828">
    <property type="entry name" value="Peptidase_S8_Ser-AS"/>
</dbReference>
<dbReference type="PROSITE" id="PS51892">
    <property type="entry name" value="SUBTILASE"/>
    <property type="match status" value="1"/>
</dbReference>
<protein>
    <submittedName>
        <fullName evidence="8">PKD domain-containing protein</fullName>
    </submittedName>
</protein>
<dbReference type="Gene3D" id="2.60.40.10">
    <property type="entry name" value="Immunoglobulins"/>
    <property type="match status" value="1"/>
</dbReference>
<evidence type="ECO:0000259" key="7">
    <source>
        <dbReference type="PROSITE" id="PS50093"/>
    </source>
</evidence>
<dbReference type="PROSITE" id="PS00138">
    <property type="entry name" value="SUBTILASE_SER"/>
    <property type="match status" value="1"/>
</dbReference>
<feature type="active site" description="Charge relay system" evidence="5">
    <location>
        <position position="215"/>
    </location>
</feature>
<dbReference type="SMART" id="SM00089">
    <property type="entry name" value="PKD"/>
    <property type="match status" value="1"/>
</dbReference>
<dbReference type="InterPro" id="IPR013783">
    <property type="entry name" value="Ig-like_fold"/>
</dbReference>
<gene>
    <name evidence="8" type="ORF">D0911_03800</name>
</gene>
<dbReference type="InterPro" id="IPR000601">
    <property type="entry name" value="PKD_dom"/>
</dbReference>
<dbReference type="InterPro" id="IPR022409">
    <property type="entry name" value="PKD/Chitinase_dom"/>
</dbReference>
<dbReference type="CDD" id="cd04077">
    <property type="entry name" value="Peptidases_S8_PCSK9_ProteinaseK_like"/>
    <property type="match status" value="1"/>
</dbReference>
<dbReference type="InterPro" id="IPR050131">
    <property type="entry name" value="Peptidase_S8_subtilisin-like"/>
</dbReference>
<dbReference type="InterPro" id="IPR036852">
    <property type="entry name" value="Peptidase_S8/S53_dom_sf"/>
</dbReference>
<dbReference type="RefSeq" id="WP_123181564.1">
    <property type="nucleotide sequence ID" value="NZ_RHGB01000003.1"/>
</dbReference>
<dbReference type="Pfam" id="PF18911">
    <property type="entry name" value="PKD_4"/>
    <property type="match status" value="1"/>
</dbReference>
<feature type="domain" description="PKD" evidence="7">
    <location>
        <begin position="428"/>
        <end position="515"/>
    </location>
</feature>
<dbReference type="InterPro" id="IPR022398">
    <property type="entry name" value="Peptidase_S8_His-AS"/>
</dbReference>
<keyword evidence="4 5" id="KW-0720">Serine protease</keyword>
<dbReference type="Gene3D" id="3.30.70.80">
    <property type="entry name" value="Peptidase S8 propeptide/proteinase inhibitor I9"/>
    <property type="match status" value="1"/>
</dbReference>
<evidence type="ECO:0000256" key="4">
    <source>
        <dbReference type="ARBA" id="ARBA00022825"/>
    </source>
</evidence>
<evidence type="ECO:0000256" key="3">
    <source>
        <dbReference type="ARBA" id="ARBA00022801"/>
    </source>
</evidence>
<organism evidence="8 9">
    <name type="scientific">Zhongshania marina</name>
    <dbReference type="NCBI Taxonomy" id="2304603"/>
    <lineage>
        <taxon>Bacteria</taxon>
        <taxon>Pseudomonadati</taxon>
        <taxon>Pseudomonadota</taxon>
        <taxon>Gammaproteobacteria</taxon>
        <taxon>Cellvibrionales</taxon>
        <taxon>Spongiibacteraceae</taxon>
        <taxon>Zhongshania</taxon>
    </lineage>
</organism>
<name>A0ABX9W5F1_9GAMM</name>
<dbReference type="PROSITE" id="PS51257">
    <property type="entry name" value="PROKAR_LIPOPROTEIN"/>
    <property type="match status" value="1"/>
</dbReference>
<dbReference type="PANTHER" id="PTHR43806:SF11">
    <property type="entry name" value="CEREVISIN-RELATED"/>
    <property type="match status" value="1"/>
</dbReference>
<feature type="active site" description="Charge relay system" evidence="5">
    <location>
        <position position="174"/>
    </location>
</feature>
<dbReference type="PROSITE" id="PS50093">
    <property type="entry name" value="PKD"/>
    <property type="match status" value="1"/>
</dbReference>
<dbReference type="EMBL" id="RHGB01000003">
    <property type="protein sequence ID" value="RNL66673.1"/>
    <property type="molecule type" value="Genomic_DNA"/>
</dbReference>
<dbReference type="PRINTS" id="PR00723">
    <property type="entry name" value="SUBTILISIN"/>
</dbReference>
<dbReference type="InterPro" id="IPR034193">
    <property type="entry name" value="PCSK9_ProteinaseK-like"/>
</dbReference>
<comment type="caution">
    <text evidence="8">The sequence shown here is derived from an EMBL/GenBank/DDBJ whole genome shotgun (WGS) entry which is preliminary data.</text>
</comment>
<evidence type="ECO:0000256" key="5">
    <source>
        <dbReference type="PROSITE-ProRule" id="PRU01240"/>
    </source>
</evidence>
<dbReference type="InterPro" id="IPR015500">
    <property type="entry name" value="Peptidase_S8_subtilisin-rel"/>
</dbReference>
<accession>A0ABX9W5F1</accession>
<feature type="active site" description="Charge relay system" evidence="5">
    <location>
        <position position="367"/>
    </location>
</feature>
<dbReference type="InterPro" id="IPR010259">
    <property type="entry name" value="S8pro/Inhibitor_I9"/>
</dbReference>
<keyword evidence="3 5" id="KW-0378">Hydrolase</keyword>
<dbReference type="SUPFAM" id="SSF52743">
    <property type="entry name" value="Subtilisin-like"/>
    <property type="match status" value="1"/>
</dbReference>
<dbReference type="Proteomes" id="UP000274695">
    <property type="component" value="Unassembled WGS sequence"/>
</dbReference>
<dbReference type="InterPro" id="IPR035986">
    <property type="entry name" value="PKD_dom_sf"/>
</dbReference>
<dbReference type="CDD" id="cd00146">
    <property type="entry name" value="PKD"/>
    <property type="match status" value="1"/>
</dbReference>
<dbReference type="Gene3D" id="3.40.50.200">
    <property type="entry name" value="Peptidase S8/S53 domain"/>
    <property type="match status" value="1"/>
</dbReference>
<dbReference type="InterPro" id="IPR000209">
    <property type="entry name" value="Peptidase_S8/S53_dom"/>
</dbReference>
<evidence type="ECO:0000256" key="2">
    <source>
        <dbReference type="ARBA" id="ARBA00022670"/>
    </source>
</evidence>
<evidence type="ECO:0000256" key="6">
    <source>
        <dbReference type="RuleBase" id="RU003355"/>
    </source>
</evidence>
<proteinExistence type="inferred from homology"/>
<sequence length="619" mass="62868">MVLATRGRMLLGGVMLATLSACGGGSGGGVAEAIDNDDLQVTAIERSVSDALSVGEPIEGQYIVLLNKLEIPLLSLLPLGDVINDLLGNVGGVLLGSFEHVLRGFVAELTPEAAALLAQNPLVSLVEQDRTVAIAATQNGATWGLDRIDQPSLPLDGSYQYGNDGSGVHIYIVDTGLRTSHQEFSGRVGSGRNFVSSGFLFGSVDPANVDDCNGHGTHVAGTAAGSTWGVAKAATVHPVRVLGCGGSGSNSAVIAGIDWLAGNHIKPAVANLSLGGSASAALDQAVRAAISAGVTFVVAAGNDNIDACSGSPNRVAEAITVGATTSSDSRASYSNKGVCVDIFAPGSGITSAWYQSNSDTAVLNGTSMASPHVAGAAALILGQNPAASPASVAVQLLGDGVAGKLSSIGSGSPNLLLQVSESDDGTPRDFPPSASFTYSCVDLICSFDGSNSRDDNGIASYQWDFDDGSTANGATPSHEFDSSGTYTVALSVTDTAGQKTVGVKTVKVTLPGSGPCPECEQTSGTLSGANAQQYTPNSAGFSSNGGQFRGFLEGPGGVDFDLYLEKFGGFLFQSWSVVAAGESLSADETITYNGSAGTYRWRVKSYSGSGEFVLYTENP</sequence>
<dbReference type="SUPFAM" id="SSF54897">
    <property type="entry name" value="Protease propeptides/inhibitors"/>
    <property type="match status" value="1"/>
</dbReference>
<dbReference type="Pfam" id="PF00082">
    <property type="entry name" value="Peptidase_S8"/>
    <property type="match status" value="1"/>
</dbReference>
<dbReference type="SUPFAM" id="SSF49299">
    <property type="entry name" value="PKD domain"/>
    <property type="match status" value="1"/>
</dbReference>
<reference evidence="8 9" key="1">
    <citation type="submission" date="2018-10" db="EMBL/GenBank/DDBJ databases">
        <title>Draft genome sequence of Zhongshania sp. DSW25-10.</title>
        <authorList>
            <person name="Oh J."/>
        </authorList>
    </citation>
    <scope>NUCLEOTIDE SEQUENCE [LARGE SCALE GENOMIC DNA]</scope>
    <source>
        <strain evidence="8 9">DSW25-10</strain>
    </source>
</reference>
<evidence type="ECO:0000313" key="8">
    <source>
        <dbReference type="EMBL" id="RNL66673.1"/>
    </source>
</evidence>
<dbReference type="InterPro" id="IPR023827">
    <property type="entry name" value="Peptidase_S8_Asp-AS"/>
</dbReference>